<dbReference type="GO" id="GO:0071555">
    <property type="term" value="P:cell wall organization"/>
    <property type="evidence" value="ECO:0007669"/>
    <property type="project" value="UniProtKB-KW"/>
</dbReference>
<dbReference type="GO" id="GO:0005975">
    <property type="term" value="P:carbohydrate metabolic process"/>
    <property type="evidence" value="ECO:0007669"/>
    <property type="project" value="InterPro"/>
</dbReference>
<evidence type="ECO:0000313" key="10">
    <source>
        <dbReference type="EMBL" id="KAK7841830.1"/>
    </source>
</evidence>
<evidence type="ECO:0000256" key="3">
    <source>
        <dbReference type="ARBA" id="ARBA00022512"/>
    </source>
</evidence>
<dbReference type="SUPFAM" id="SSF51126">
    <property type="entry name" value="Pectin lyase-like"/>
    <property type="match status" value="2"/>
</dbReference>
<organism evidence="10 11">
    <name type="scientific">Quercus suber</name>
    <name type="common">Cork oak</name>
    <dbReference type="NCBI Taxonomy" id="58331"/>
    <lineage>
        <taxon>Eukaryota</taxon>
        <taxon>Viridiplantae</taxon>
        <taxon>Streptophyta</taxon>
        <taxon>Embryophyta</taxon>
        <taxon>Tracheophyta</taxon>
        <taxon>Spermatophyta</taxon>
        <taxon>Magnoliopsida</taxon>
        <taxon>eudicotyledons</taxon>
        <taxon>Gunneridae</taxon>
        <taxon>Pentapetalae</taxon>
        <taxon>rosids</taxon>
        <taxon>fabids</taxon>
        <taxon>Fagales</taxon>
        <taxon>Fagaceae</taxon>
        <taxon>Quercus</taxon>
    </lineage>
</organism>
<reference evidence="10 11" key="1">
    <citation type="journal article" date="2018" name="Sci. Data">
        <title>The draft genome sequence of cork oak.</title>
        <authorList>
            <person name="Ramos A.M."/>
            <person name="Usie A."/>
            <person name="Barbosa P."/>
            <person name="Barros P.M."/>
            <person name="Capote T."/>
            <person name="Chaves I."/>
            <person name="Simoes F."/>
            <person name="Abreu I."/>
            <person name="Carrasquinho I."/>
            <person name="Faro C."/>
            <person name="Guimaraes J.B."/>
            <person name="Mendonca D."/>
            <person name="Nobrega F."/>
            <person name="Rodrigues L."/>
            <person name="Saibo N.J.M."/>
            <person name="Varela M.C."/>
            <person name="Egas C."/>
            <person name="Matos J."/>
            <person name="Miguel C.M."/>
            <person name="Oliveira M.M."/>
            <person name="Ricardo C.P."/>
            <person name="Goncalves S."/>
        </authorList>
    </citation>
    <scope>NUCLEOTIDE SEQUENCE [LARGE SCALE GENOMIC DNA]</scope>
    <source>
        <strain evidence="11">cv. HL8</strain>
    </source>
</reference>
<keyword evidence="6 9" id="KW-0326">Glycosidase</keyword>
<evidence type="ECO:0000256" key="7">
    <source>
        <dbReference type="ARBA" id="ARBA00023316"/>
    </source>
</evidence>
<comment type="subcellular location">
    <subcellularLocation>
        <location evidence="1">Secreted</location>
        <location evidence="1">Cell wall</location>
    </subcellularLocation>
</comment>
<comment type="caution">
    <text evidence="10">The sequence shown here is derived from an EMBL/GenBank/DDBJ whole genome shotgun (WGS) entry which is preliminary data.</text>
</comment>
<dbReference type="SMART" id="SM00710">
    <property type="entry name" value="PbH1"/>
    <property type="match status" value="7"/>
</dbReference>
<dbReference type="GO" id="GO:0004650">
    <property type="term" value="F:polygalacturonase activity"/>
    <property type="evidence" value="ECO:0007669"/>
    <property type="project" value="InterPro"/>
</dbReference>
<dbReference type="InterPro" id="IPR006626">
    <property type="entry name" value="PbH1"/>
</dbReference>
<evidence type="ECO:0000256" key="9">
    <source>
        <dbReference type="RuleBase" id="RU361169"/>
    </source>
</evidence>
<dbReference type="InterPro" id="IPR012334">
    <property type="entry name" value="Pectin_lyas_fold"/>
</dbReference>
<name>A0AAW0KSS4_QUESU</name>
<dbReference type="EMBL" id="PKMF04000233">
    <property type="protein sequence ID" value="KAK7841830.1"/>
    <property type="molecule type" value="Genomic_DNA"/>
</dbReference>
<keyword evidence="5 9" id="KW-0378">Hydrolase</keyword>
<feature type="active site" evidence="8">
    <location>
        <position position="314"/>
    </location>
</feature>
<protein>
    <submittedName>
        <fullName evidence="10">Polygalacturonase</fullName>
    </submittedName>
</protein>
<evidence type="ECO:0000256" key="2">
    <source>
        <dbReference type="ARBA" id="ARBA00008834"/>
    </source>
</evidence>
<evidence type="ECO:0000256" key="5">
    <source>
        <dbReference type="ARBA" id="ARBA00022801"/>
    </source>
</evidence>
<keyword evidence="7" id="KW-0961">Cell wall biogenesis/degradation</keyword>
<gene>
    <name evidence="10" type="primary">PGLR_5</name>
    <name evidence="10" type="ORF">CFP56_014813</name>
</gene>
<dbReference type="Proteomes" id="UP000237347">
    <property type="component" value="Unassembled WGS sequence"/>
</dbReference>
<keyword evidence="3" id="KW-0134">Cell wall</keyword>
<keyword evidence="11" id="KW-1185">Reference proteome</keyword>
<dbReference type="PROSITE" id="PS00502">
    <property type="entry name" value="POLYGALACTURONASE"/>
    <property type="match status" value="1"/>
</dbReference>
<accession>A0AAW0KSS4</accession>
<dbReference type="Pfam" id="PF00295">
    <property type="entry name" value="Glyco_hydro_28"/>
    <property type="match status" value="2"/>
</dbReference>
<evidence type="ECO:0000313" key="11">
    <source>
        <dbReference type="Proteomes" id="UP000237347"/>
    </source>
</evidence>
<keyword evidence="4" id="KW-0964">Secreted</keyword>
<dbReference type="InterPro" id="IPR000743">
    <property type="entry name" value="Glyco_hydro_28"/>
</dbReference>
<dbReference type="AlphaFoldDB" id="A0AAW0KSS4"/>
<dbReference type="InterPro" id="IPR011050">
    <property type="entry name" value="Pectin_lyase_fold/virulence"/>
</dbReference>
<evidence type="ECO:0000256" key="8">
    <source>
        <dbReference type="PROSITE-ProRule" id="PRU10052"/>
    </source>
</evidence>
<proteinExistence type="inferred from homology"/>
<dbReference type="PANTHER" id="PTHR31375">
    <property type="match status" value="1"/>
</dbReference>
<evidence type="ECO:0000256" key="1">
    <source>
        <dbReference type="ARBA" id="ARBA00004191"/>
    </source>
</evidence>
<sequence>MFISLVLADPTIYNVVSYGAKPDGKTDSAQAFLSAWTKACASRQPATIYVPAGKFALGQVIFLGPCYNKVNVMLIGTLVAPSDYTVLGNKPYWIVFEHIDGLTVSGNGILDGQGTSLWACKASAKSCPLGATPATIYVPAGKFALGQVIFIGPYYNKVNVMLIGTLVAPSDYTVLGNKAYWVVFQHIDRLTVSGNGILDGQGTSFWACKSSGKSCPLGATTLEFSNSNNIVVSALTSLNSQMFHIVVNGCHNVKMQGIRVTAAGNSPNTDGIHVQLSSSVTILNSKIRTGDDCISIGPGTTNLWIENVACGPGHGISIGSLGKDQQEAGVQNVTVTTVTFTGTQNGVRIKSWGRPSNGFARNILFQHVTMQDVQNPIVIDQNYCPGNEGCPGQVSGVQISDVTYQDIHGTSATEVALKFDCSSEYPCSGIILENVKLTYNNQVAQSSCANAAGTSTGFVQPTGCL</sequence>
<evidence type="ECO:0000256" key="6">
    <source>
        <dbReference type="ARBA" id="ARBA00023295"/>
    </source>
</evidence>
<evidence type="ECO:0000256" key="4">
    <source>
        <dbReference type="ARBA" id="ARBA00022525"/>
    </source>
</evidence>
<comment type="similarity">
    <text evidence="2 9">Belongs to the glycosyl hydrolase 28 family.</text>
</comment>
<dbReference type="Gene3D" id="2.160.20.10">
    <property type="entry name" value="Single-stranded right-handed beta-helix, Pectin lyase-like"/>
    <property type="match status" value="2"/>
</dbReference>
<dbReference type="FunFam" id="2.160.20.10:FF:000004">
    <property type="entry name" value="Pectin lyase-like superfamily protein"/>
    <property type="match status" value="1"/>
</dbReference>